<keyword evidence="5" id="KW-1185">Reference proteome</keyword>
<evidence type="ECO:0000313" key="5">
    <source>
        <dbReference type="Proteomes" id="UP000321425"/>
    </source>
</evidence>
<evidence type="ECO:0000313" key="3">
    <source>
        <dbReference type="EMBL" id="SEM31282.1"/>
    </source>
</evidence>
<dbReference type="OrthoDB" id="9895278at2"/>
<feature type="region of interest" description="Disordered" evidence="1">
    <location>
        <begin position="1"/>
        <end position="70"/>
    </location>
</feature>
<dbReference type="Proteomes" id="UP000198548">
    <property type="component" value="Unassembled WGS sequence"/>
</dbReference>
<feature type="compositionally biased region" description="Basic and acidic residues" evidence="1">
    <location>
        <begin position="1"/>
        <end position="11"/>
    </location>
</feature>
<reference evidence="3 4" key="1">
    <citation type="submission" date="2016-10" db="EMBL/GenBank/DDBJ databases">
        <authorList>
            <person name="de Groot N.N."/>
        </authorList>
    </citation>
    <scope>NUCLEOTIDE SEQUENCE [LARGE SCALE GENOMIC DNA]</scope>
    <source>
        <strain evidence="3 4">DSM 19182</strain>
    </source>
</reference>
<evidence type="ECO:0000313" key="2">
    <source>
        <dbReference type="EMBL" id="GEK88474.1"/>
    </source>
</evidence>
<evidence type="ECO:0000313" key="4">
    <source>
        <dbReference type="Proteomes" id="UP000198548"/>
    </source>
</evidence>
<dbReference type="AlphaFoldDB" id="A0A1H7XBK9"/>
<protein>
    <submittedName>
        <fullName evidence="3">Uncharacterized protein</fullName>
    </submittedName>
</protein>
<sequence>MQNDPSLHHDQQNQSDYFIQEQGAEKGAEFANDAEENGMEGGAETAGQTEPKDFEPFNLDALDKMNKGEE</sequence>
<name>A0A1H7XBK9_9LACT</name>
<evidence type="ECO:0000256" key="1">
    <source>
        <dbReference type="SAM" id="MobiDB-lite"/>
    </source>
</evidence>
<proteinExistence type="predicted"/>
<organism evidence="3 4">
    <name type="scientific">Alkalibacterium putridalgicola</name>
    <dbReference type="NCBI Taxonomy" id="426703"/>
    <lineage>
        <taxon>Bacteria</taxon>
        <taxon>Bacillati</taxon>
        <taxon>Bacillota</taxon>
        <taxon>Bacilli</taxon>
        <taxon>Lactobacillales</taxon>
        <taxon>Carnobacteriaceae</taxon>
        <taxon>Alkalibacterium</taxon>
    </lineage>
</organism>
<feature type="compositionally biased region" description="Basic and acidic residues" evidence="1">
    <location>
        <begin position="50"/>
        <end position="70"/>
    </location>
</feature>
<dbReference type="EMBL" id="BJUX01000003">
    <property type="protein sequence ID" value="GEK88474.1"/>
    <property type="molecule type" value="Genomic_DNA"/>
</dbReference>
<reference evidence="2 5" key="2">
    <citation type="submission" date="2019-07" db="EMBL/GenBank/DDBJ databases">
        <title>Whole genome shotgun sequence of Alkalibacterium putridalgicola NBRC 103243.</title>
        <authorList>
            <person name="Hosoyama A."/>
            <person name="Uohara A."/>
            <person name="Ohji S."/>
            <person name="Ichikawa N."/>
        </authorList>
    </citation>
    <scope>NUCLEOTIDE SEQUENCE [LARGE SCALE GENOMIC DNA]</scope>
    <source>
        <strain evidence="2 5">NBRC 103243</strain>
    </source>
</reference>
<dbReference type="STRING" id="426703.SAMN04488100_14812"/>
<gene>
    <name evidence="2" type="ORF">APU01nite_05130</name>
    <name evidence="3" type="ORF">SAMN04488100_14812</name>
</gene>
<dbReference type="Proteomes" id="UP000321425">
    <property type="component" value="Unassembled WGS sequence"/>
</dbReference>
<dbReference type="RefSeq" id="WP_091489996.1">
    <property type="nucleotide sequence ID" value="NZ_BJUX01000003.1"/>
</dbReference>
<accession>A0A1H7XBK9</accession>
<dbReference type="EMBL" id="FOBL01000048">
    <property type="protein sequence ID" value="SEM31282.1"/>
    <property type="molecule type" value="Genomic_DNA"/>
</dbReference>